<dbReference type="EMBL" id="JADCKF010000003">
    <property type="protein sequence ID" value="MBE5055236.1"/>
    <property type="molecule type" value="Genomic_DNA"/>
</dbReference>
<evidence type="ECO:0000313" key="1">
    <source>
        <dbReference type="EMBL" id="MBE5055236.1"/>
    </source>
</evidence>
<sequence length="162" mass="18646">MGVGKTQVCQCLQKRLQPSVYLDGDWCWNLNPFRVTEETKALVLDNIGTLLGRFLRCSEVEYVIFGWVMHRQEIVDEICARLPLDGVEVHAFSLLAAPAVLEERLRRDIRAGKRQEDVIGRSLAYLPLYRDMDTIPVWTDGKGVEEVAAEIEMDLKRIRDRK</sequence>
<accession>A0ABR9R967</accession>
<name>A0ABR9R967_9FIRM</name>
<keyword evidence="2" id="KW-1185">Reference proteome</keyword>
<dbReference type="Proteomes" id="UP000806211">
    <property type="component" value="Unassembled WGS sequence"/>
</dbReference>
<protein>
    <submittedName>
        <fullName evidence="1">Nucleotide kinase</fullName>
    </submittedName>
</protein>
<dbReference type="SUPFAM" id="SSF52540">
    <property type="entry name" value="P-loop containing nucleoside triphosphate hydrolases"/>
    <property type="match status" value="1"/>
</dbReference>
<proteinExistence type="predicted"/>
<keyword evidence="1" id="KW-0418">Kinase</keyword>
<organism evidence="1 2">
    <name type="scientific">Pseudoflavonifractor gallinarum</name>
    <dbReference type="NCBI Taxonomy" id="2779352"/>
    <lineage>
        <taxon>Bacteria</taxon>
        <taxon>Bacillati</taxon>
        <taxon>Bacillota</taxon>
        <taxon>Clostridia</taxon>
        <taxon>Eubacteriales</taxon>
        <taxon>Oscillospiraceae</taxon>
        <taxon>Pseudoflavonifractor</taxon>
    </lineage>
</organism>
<dbReference type="GO" id="GO:0016301">
    <property type="term" value="F:kinase activity"/>
    <property type="evidence" value="ECO:0007669"/>
    <property type="project" value="UniProtKB-KW"/>
</dbReference>
<reference evidence="1 2" key="1">
    <citation type="submission" date="2020-10" db="EMBL/GenBank/DDBJ databases">
        <title>ChiBAC.</title>
        <authorList>
            <person name="Zenner C."/>
            <person name="Hitch T.C.A."/>
            <person name="Clavel T."/>
        </authorList>
    </citation>
    <scope>NUCLEOTIDE SEQUENCE [LARGE SCALE GENOMIC DNA]</scope>
    <source>
        <strain evidence="1 2">DSM 107456</strain>
    </source>
</reference>
<keyword evidence="1" id="KW-0808">Transferase</keyword>
<comment type="caution">
    <text evidence="1">The sequence shown here is derived from an EMBL/GenBank/DDBJ whole genome shotgun (WGS) entry which is preliminary data.</text>
</comment>
<gene>
    <name evidence="1" type="ORF">INF37_04380</name>
</gene>
<dbReference type="InterPro" id="IPR027417">
    <property type="entry name" value="P-loop_NTPase"/>
</dbReference>
<dbReference type="Gene3D" id="3.40.50.300">
    <property type="entry name" value="P-loop containing nucleotide triphosphate hydrolases"/>
    <property type="match status" value="1"/>
</dbReference>
<evidence type="ECO:0000313" key="2">
    <source>
        <dbReference type="Proteomes" id="UP000806211"/>
    </source>
</evidence>